<protein>
    <submittedName>
        <fullName evidence="2">Uncharacterized protein</fullName>
    </submittedName>
</protein>
<accession>A0AAF6B2B3</accession>
<organism evidence="2 3">
    <name type="scientific">Marchantia polymorpha subsp. ruderalis</name>
    <dbReference type="NCBI Taxonomy" id="1480154"/>
    <lineage>
        <taxon>Eukaryota</taxon>
        <taxon>Viridiplantae</taxon>
        <taxon>Streptophyta</taxon>
        <taxon>Embryophyta</taxon>
        <taxon>Marchantiophyta</taxon>
        <taxon>Marchantiopsida</taxon>
        <taxon>Marchantiidae</taxon>
        <taxon>Marchantiales</taxon>
        <taxon>Marchantiaceae</taxon>
        <taxon>Marchantia</taxon>
    </lineage>
</organism>
<proteinExistence type="predicted"/>
<feature type="region of interest" description="Disordered" evidence="1">
    <location>
        <begin position="54"/>
        <end position="95"/>
    </location>
</feature>
<dbReference type="Proteomes" id="UP001162541">
    <property type="component" value="Chromosome 3"/>
</dbReference>
<dbReference type="EMBL" id="AP019868">
    <property type="protein sequence ID" value="BBN06147.1"/>
    <property type="molecule type" value="Genomic_DNA"/>
</dbReference>
<evidence type="ECO:0000313" key="3">
    <source>
        <dbReference type="Proteomes" id="UP001162541"/>
    </source>
</evidence>
<gene>
    <name evidence="2" type="ORF">Mp_3g18770</name>
</gene>
<feature type="compositionally biased region" description="Basic and acidic residues" evidence="1">
    <location>
        <begin position="86"/>
        <end position="95"/>
    </location>
</feature>
<dbReference type="AlphaFoldDB" id="A0AAF6B2B3"/>
<evidence type="ECO:0000256" key="1">
    <source>
        <dbReference type="SAM" id="MobiDB-lite"/>
    </source>
</evidence>
<reference evidence="3" key="1">
    <citation type="journal article" date="2020" name="Curr. Biol.">
        <title>Chromatin organization in early land plants reveals an ancestral association between H3K27me3, transposons, and constitutive heterochromatin.</title>
        <authorList>
            <person name="Montgomery S.A."/>
            <person name="Tanizawa Y."/>
            <person name="Galik B."/>
            <person name="Wang N."/>
            <person name="Ito T."/>
            <person name="Mochizuki T."/>
            <person name="Akimcheva S."/>
            <person name="Bowman J.L."/>
            <person name="Cognat V."/>
            <person name="Marechal-Drouard L."/>
            <person name="Ekker H."/>
            <person name="Hong S.F."/>
            <person name="Kohchi T."/>
            <person name="Lin S.S."/>
            <person name="Liu L.D."/>
            <person name="Nakamura Y."/>
            <person name="Valeeva L.R."/>
            <person name="Shakirov E.V."/>
            <person name="Shippen D.E."/>
            <person name="Wei W.L."/>
            <person name="Yagura M."/>
            <person name="Yamaoka S."/>
            <person name="Yamato K.T."/>
            <person name="Liu C."/>
            <person name="Berger F."/>
        </authorList>
    </citation>
    <scope>NUCLEOTIDE SEQUENCE [LARGE SCALE GENOMIC DNA]</scope>
    <source>
        <strain evidence="3">Tak-1</strain>
    </source>
</reference>
<sequence length="95" mass="10790">MAGASSELRAYQFVGSRQTKADRRKFSHPRQYVTLILLPYRSCGAHSSSYSEHVHGRMKVNSQVESPHHALQILHMHGQRASSSRTSRDQKSSRL</sequence>
<name>A0AAF6B2B3_MARPO</name>
<evidence type="ECO:0000313" key="2">
    <source>
        <dbReference type="EMBL" id="BBN06147.1"/>
    </source>
</evidence>